<reference evidence="1" key="1">
    <citation type="journal article" date="2022" name="Front. Genet.">
        <title>Chromosome-Scale Assembly of the Dendrobium nobile Genome Provides Insights Into the Molecular Mechanism of the Biosynthesis of the Medicinal Active Ingredient of Dendrobium.</title>
        <authorList>
            <person name="Xu Q."/>
            <person name="Niu S.-C."/>
            <person name="Li K.-L."/>
            <person name="Zheng P.-J."/>
            <person name="Zhang X.-J."/>
            <person name="Jia Y."/>
            <person name="Liu Y."/>
            <person name="Niu Y.-X."/>
            <person name="Yu L.-H."/>
            <person name="Chen D.-F."/>
            <person name="Zhang G.-Q."/>
        </authorList>
    </citation>
    <scope>NUCLEOTIDE SEQUENCE</scope>
    <source>
        <tissue evidence="1">Leaf</tissue>
    </source>
</reference>
<gene>
    <name evidence="1" type="ORF">KFK09_020619</name>
</gene>
<comment type="caution">
    <text evidence="1">The sequence shown here is derived from an EMBL/GenBank/DDBJ whole genome shotgun (WGS) entry which is preliminary data.</text>
</comment>
<keyword evidence="2" id="KW-1185">Reference proteome</keyword>
<proteinExistence type="predicted"/>
<evidence type="ECO:0000313" key="2">
    <source>
        <dbReference type="Proteomes" id="UP000829196"/>
    </source>
</evidence>
<organism evidence="1 2">
    <name type="scientific">Dendrobium nobile</name>
    <name type="common">Orchid</name>
    <dbReference type="NCBI Taxonomy" id="94219"/>
    <lineage>
        <taxon>Eukaryota</taxon>
        <taxon>Viridiplantae</taxon>
        <taxon>Streptophyta</taxon>
        <taxon>Embryophyta</taxon>
        <taxon>Tracheophyta</taxon>
        <taxon>Spermatophyta</taxon>
        <taxon>Magnoliopsida</taxon>
        <taxon>Liliopsida</taxon>
        <taxon>Asparagales</taxon>
        <taxon>Orchidaceae</taxon>
        <taxon>Epidendroideae</taxon>
        <taxon>Malaxideae</taxon>
        <taxon>Dendrobiinae</taxon>
        <taxon>Dendrobium</taxon>
    </lineage>
</organism>
<accession>A0A8T3ATI4</accession>
<dbReference type="Proteomes" id="UP000829196">
    <property type="component" value="Unassembled WGS sequence"/>
</dbReference>
<name>A0A8T3ATI4_DENNO</name>
<dbReference type="AlphaFoldDB" id="A0A8T3ATI4"/>
<protein>
    <submittedName>
        <fullName evidence="1">Uncharacterized protein</fullName>
    </submittedName>
</protein>
<sequence>MRALVYFYVHNNIILKFLIQESNIINFECIHELNVLMKKISNGRLSFYFEMLISTKIIQNKKCIVNYKFIKF</sequence>
<evidence type="ECO:0000313" key="1">
    <source>
        <dbReference type="EMBL" id="KAI0497395.1"/>
    </source>
</evidence>
<dbReference type="EMBL" id="JAGYWB010000015">
    <property type="protein sequence ID" value="KAI0497395.1"/>
    <property type="molecule type" value="Genomic_DNA"/>
</dbReference>